<name>M1DRZ1_SOLTU</name>
<feature type="compositionally biased region" description="Acidic residues" evidence="1">
    <location>
        <begin position="231"/>
        <end position="246"/>
    </location>
</feature>
<dbReference type="HOGENOM" id="CLU_1130717_0_0_1"/>
<feature type="region of interest" description="Disordered" evidence="1">
    <location>
        <begin position="209"/>
        <end position="246"/>
    </location>
</feature>
<dbReference type="Gramene" id="PGSC0003DMT400093442">
    <property type="protein sequence ID" value="PGSC0003DMT400093442"/>
    <property type="gene ID" value="PGSC0003DMG400043013"/>
</dbReference>
<dbReference type="Proteomes" id="UP000011115">
    <property type="component" value="Unassembled WGS sequence"/>
</dbReference>
<protein>
    <recommendedName>
        <fullName evidence="4">Integrase core domain containing protein</fullName>
    </recommendedName>
</protein>
<proteinExistence type="predicted"/>
<organism evidence="2 3">
    <name type="scientific">Solanum tuberosum</name>
    <name type="common">Potato</name>
    <dbReference type="NCBI Taxonomy" id="4113"/>
    <lineage>
        <taxon>Eukaryota</taxon>
        <taxon>Viridiplantae</taxon>
        <taxon>Streptophyta</taxon>
        <taxon>Embryophyta</taxon>
        <taxon>Tracheophyta</taxon>
        <taxon>Spermatophyta</taxon>
        <taxon>Magnoliopsida</taxon>
        <taxon>eudicotyledons</taxon>
        <taxon>Gunneridae</taxon>
        <taxon>Pentapetalae</taxon>
        <taxon>asterids</taxon>
        <taxon>lamiids</taxon>
        <taxon>Solanales</taxon>
        <taxon>Solanaceae</taxon>
        <taxon>Solanoideae</taxon>
        <taxon>Solaneae</taxon>
        <taxon>Solanum</taxon>
    </lineage>
</organism>
<keyword evidence="3" id="KW-1185">Reference proteome</keyword>
<evidence type="ECO:0008006" key="4">
    <source>
        <dbReference type="Google" id="ProtNLM"/>
    </source>
</evidence>
<evidence type="ECO:0000313" key="2">
    <source>
        <dbReference type="EnsemblPlants" id="PGSC0003DMT400093442"/>
    </source>
</evidence>
<dbReference type="AlphaFoldDB" id="M1DRZ1"/>
<dbReference type="InParanoid" id="M1DRZ1"/>
<dbReference type="PaxDb" id="4113-PGSC0003DMT400093442"/>
<evidence type="ECO:0000256" key="1">
    <source>
        <dbReference type="SAM" id="MobiDB-lite"/>
    </source>
</evidence>
<feature type="compositionally biased region" description="Low complexity" evidence="1">
    <location>
        <begin position="96"/>
        <end position="121"/>
    </location>
</feature>
<dbReference type="PANTHER" id="PTHR33180">
    <property type="entry name" value="PHOTOSYSTEM II CP43 REACTION CENTER PROTEIN"/>
    <property type="match status" value="1"/>
</dbReference>
<dbReference type="EnsemblPlants" id="PGSC0003DMT400093442">
    <property type="protein sequence ID" value="PGSC0003DMT400093442"/>
    <property type="gene ID" value="PGSC0003DMG400043013"/>
</dbReference>
<accession>M1DRZ1</accession>
<reference evidence="3" key="1">
    <citation type="journal article" date="2011" name="Nature">
        <title>Genome sequence and analysis of the tuber crop potato.</title>
        <authorList>
            <consortium name="The Potato Genome Sequencing Consortium"/>
        </authorList>
    </citation>
    <scope>NUCLEOTIDE SEQUENCE [LARGE SCALE GENOMIC DNA]</scope>
    <source>
        <strain evidence="3">cv. DM1-3 516 R44</strain>
    </source>
</reference>
<evidence type="ECO:0000313" key="3">
    <source>
        <dbReference type="Proteomes" id="UP000011115"/>
    </source>
</evidence>
<reference evidence="2" key="2">
    <citation type="submission" date="2015-06" db="UniProtKB">
        <authorList>
            <consortium name="EnsemblPlants"/>
        </authorList>
    </citation>
    <scope>IDENTIFICATION</scope>
    <source>
        <strain evidence="2">DM1-3 516 R44</strain>
    </source>
</reference>
<sequence length="246" mass="27642">MRISTDGVKSEYPDIWDIIKFHRFERFTRLDPQCPNLERTDVQVTPISSNDIQKIKVDYLRDDVARRKTPPLDTTLVVDPTTLKINVAHPAPSVEPSGTIPPSVIPSTSSALTSSSTPTPRSWPPLTKALIYHMGNLARSTDTRVSRLERELPKNIERAVEVAMCPVRADIMLHRTTLASADVDQLRSTNISILWGEVRLTEMPEVVPPYEMRVDGPDGVTEQPTNVDDKVGDDDDDKEKDEDEFL</sequence>
<dbReference type="PANTHER" id="PTHR33180:SF31">
    <property type="entry name" value="POLYPROTEIN PROTEIN"/>
    <property type="match status" value="1"/>
</dbReference>
<feature type="region of interest" description="Disordered" evidence="1">
    <location>
        <begin position="89"/>
        <end position="121"/>
    </location>
</feature>